<evidence type="ECO:0000313" key="3">
    <source>
        <dbReference type="EMBL" id="TJY60147.1"/>
    </source>
</evidence>
<keyword evidence="1" id="KW-0732">Signal</keyword>
<dbReference type="PROSITE" id="PS51257">
    <property type="entry name" value="PROKAR_LIPOPROTEIN"/>
    <property type="match status" value="1"/>
</dbReference>
<gene>
    <name evidence="3" type="ORF">FAZ19_23130</name>
</gene>
<dbReference type="Gene3D" id="3.40.30.10">
    <property type="entry name" value="Glutaredoxin"/>
    <property type="match status" value="1"/>
</dbReference>
<feature type="domain" description="DUF5106" evidence="2">
    <location>
        <begin position="56"/>
        <end position="166"/>
    </location>
</feature>
<dbReference type="Proteomes" id="UP000309872">
    <property type="component" value="Unassembled WGS sequence"/>
</dbReference>
<dbReference type="Pfam" id="PF17127">
    <property type="entry name" value="DUF5106"/>
    <property type="match status" value="1"/>
</dbReference>
<organism evidence="3 4">
    <name type="scientific">Sphingobacterium alkalisoli</name>
    <dbReference type="NCBI Taxonomy" id="1874115"/>
    <lineage>
        <taxon>Bacteria</taxon>
        <taxon>Pseudomonadati</taxon>
        <taxon>Bacteroidota</taxon>
        <taxon>Sphingobacteriia</taxon>
        <taxon>Sphingobacteriales</taxon>
        <taxon>Sphingobacteriaceae</taxon>
        <taxon>Sphingobacterium</taxon>
    </lineage>
</organism>
<dbReference type="EMBL" id="SUKA01000012">
    <property type="protein sequence ID" value="TJY60147.1"/>
    <property type="molecule type" value="Genomic_DNA"/>
</dbReference>
<evidence type="ECO:0000256" key="1">
    <source>
        <dbReference type="SAM" id="SignalP"/>
    </source>
</evidence>
<feature type="chain" id="PRO_5020542068" evidence="1">
    <location>
        <begin position="25"/>
        <end position="304"/>
    </location>
</feature>
<reference evidence="3 4" key="1">
    <citation type="submission" date="2019-04" db="EMBL/GenBank/DDBJ databases">
        <title>Sphingobacterium olei sp. nov., isolated from oil-contaminated soil.</title>
        <authorList>
            <person name="Liu B."/>
        </authorList>
    </citation>
    <scope>NUCLEOTIDE SEQUENCE [LARGE SCALE GENOMIC DNA]</scope>
    <source>
        <strain evidence="3 4">Y3L14</strain>
    </source>
</reference>
<protein>
    <submittedName>
        <fullName evidence="3">DUF5106 domain-containing protein</fullName>
    </submittedName>
</protein>
<comment type="caution">
    <text evidence="3">The sequence shown here is derived from an EMBL/GenBank/DDBJ whole genome shotgun (WGS) entry which is preliminary data.</text>
</comment>
<evidence type="ECO:0000259" key="2">
    <source>
        <dbReference type="Pfam" id="PF17127"/>
    </source>
</evidence>
<sequence length="304" mass="34676">MRITPVYPTPRIWVLLFLTSFAIATSCGSPPQTKKNNEATEKIPSRSALDVQIDTYWDRFDFSDSSWVVHVDTAEQALVDYLYLLQQASAQKADSAMRSLLARAKRNPKIFDFFNTTYQRYLYDPNSPMRNEKLYESVLGFGIDSTDIAAHEKDRLQAKLRLIRRNNPGEKAENFSYQTRSGSPHKLYDLQATHLLLLFYEPGCASCEETIETLKQMPAITEAIQRGSLNILAIYATGNLEVWQKHQNTIPDSWIDGIDTEQAILGNNLYDLKASPTMYLLDHNKKVILKDAPLGQVMQYLQGR</sequence>
<dbReference type="InterPro" id="IPR033395">
    <property type="entry name" value="DUF5106"/>
</dbReference>
<dbReference type="AlphaFoldDB" id="A0A4U0GN51"/>
<dbReference type="OrthoDB" id="9805634at2"/>
<accession>A0A4U0GN51</accession>
<feature type="signal peptide" evidence="1">
    <location>
        <begin position="1"/>
        <end position="24"/>
    </location>
</feature>
<dbReference type="InterPro" id="IPR036249">
    <property type="entry name" value="Thioredoxin-like_sf"/>
</dbReference>
<proteinExistence type="predicted"/>
<evidence type="ECO:0000313" key="4">
    <source>
        <dbReference type="Proteomes" id="UP000309872"/>
    </source>
</evidence>
<keyword evidence="4" id="KW-1185">Reference proteome</keyword>
<dbReference type="SUPFAM" id="SSF52833">
    <property type="entry name" value="Thioredoxin-like"/>
    <property type="match status" value="1"/>
</dbReference>
<dbReference type="RefSeq" id="WP_136823152.1">
    <property type="nucleotide sequence ID" value="NZ_BMJX01000012.1"/>
</dbReference>
<name>A0A4U0GN51_9SPHI</name>